<evidence type="ECO:0000313" key="2">
    <source>
        <dbReference type="EMBL" id="MFC6354614.1"/>
    </source>
</evidence>
<feature type="domain" description="DUF6457" evidence="1">
    <location>
        <begin position="19"/>
        <end position="99"/>
    </location>
</feature>
<evidence type="ECO:0000313" key="3">
    <source>
        <dbReference type="Proteomes" id="UP001596306"/>
    </source>
</evidence>
<dbReference type="Proteomes" id="UP001596306">
    <property type="component" value="Unassembled WGS sequence"/>
</dbReference>
<proteinExistence type="predicted"/>
<organism evidence="2 3">
    <name type="scientific">Luethyella okanaganae</name>
    <dbReference type="NCBI Taxonomy" id="69372"/>
    <lineage>
        <taxon>Bacteria</taxon>
        <taxon>Bacillati</taxon>
        <taxon>Actinomycetota</taxon>
        <taxon>Actinomycetes</taxon>
        <taxon>Micrococcales</taxon>
        <taxon>Microbacteriaceae</taxon>
        <taxon>Luethyella</taxon>
    </lineage>
</organism>
<dbReference type="InterPro" id="IPR045598">
    <property type="entry name" value="DUF6457"/>
</dbReference>
<dbReference type="Pfam" id="PF20058">
    <property type="entry name" value="DUF6457"/>
    <property type="match status" value="1"/>
</dbReference>
<gene>
    <name evidence="2" type="ORF">ACFQB0_00600</name>
</gene>
<dbReference type="RefSeq" id="WP_386726250.1">
    <property type="nucleotide sequence ID" value="NZ_JBHSTP010000001.1"/>
</dbReference>
<name>A0ABW1V9N6_9MICO</name>
<accession>A0ABW1V9N6</accession>
<evidence type="ECO:0000259" key="1">
    <source>
        <dbReference type="Pfam" id="PF20058"/>
    </source>
</evidence>
<dbReference type="EMBL" id="JBHSTP010000001">
    <property type="protein sequence ID" value="MFC6354614.1"/>
    <property type="molecule type" value="Genomic_DNA"/>
</dbReference>
<reference evidence="3" key="1">
    <citation type="journal article" date="2019" name="Int. J. Syst. Evol. Microbiol.">
        <title>The Global Catalogue of Microorganisms (GCM) 10K type strain sequencing project: providing services to taxonomists for standard genome sequencing and annotation.</title>
        <authorList>
            <consortium name="The Broad Institute Genomics Platform"/>
            <consortium name="The Broad Institute Genome Sequencing Center for Infectious Disease"/>
            <person name="Wu L."/>
            <person name="Ma J."/>
        </authorList>
    </citation>
    <scope>NUCLEOTIDE SEQUENCE [LARGE SCALE GENOMIC DNA]</scope>
    <source>
        <strain evidence="3">CCUG 43304</strain>
    </source>
</reference>
<protein>
    <submittedName>
        <fullName evidence="2">DUF6457 domain-containing protein</fullName>
    </submittedName>
</protein>
<sequence length="106" mass="11009">MMNDASHTREPTRENTPLPPEALDAWLAVLAAKLGLDPACVPTGTILDVARDVAHGVARPAAPLSTFLIGLAAGASGGNEAAIRKASRIVTEAARDWAPVEDTTTR</sequence>
<keyword evidence="3" id="KW-1185">Reference proteome</keyword>
<comment type="caution">
    <text evidence="2">The sequence shown here is derived from an EMBL/GenBank/DDBJ whole genome shotgun (WGS) entry which is preliminary data.</text>
</comment>